<name>A0A286RLK9_9BACT</name>
<protein>
    <submittedName>
        <fullName evidence="2">Uncharacterized protein</fullName>
    </submittedName>
</protein>
<accession>A0A286RLK9</accession>
<keyword evidence="3" id="KW-1185">Reference proteome</keyword>
<organism evidence="2 3">
    <name type="scientific">Thermogutta terrifontis</name>
    <dbReference type="NCBI Taxonomy" id="1331910"/>
    <lineage>
        <taxon>Bacteria</taxon>
        <taxon>Pseudomonadati</taxon>
        <taxon>Planctomycetota</taxon>
        <taxon>Planctomycetia</taxon>
        <taxon>Pirellulales</taxon>
        <taxon>Thermoguttaceae</taxon>
        <taxon>Thermogutta</taxon>
    </lineage>
</organism>
<evidence type="ECO:0000313" key="2">
    <source>
        <dbReference type="EMBL" id="ASV76863.1"/>
    </source>
</evidence>
<proteinExistence type="predicted"/>
<evidence type="ECO:0000313" key="3">
    <source>
        <dbReference type="Proteomes" id="UP000215086"/>
    </source>
</evidence>
<feature type="region of interest" description="Disordered" evidence="1">
    <location>
        <begin position="47"/>
        <end position="69"/>
    </location>
</feature>
<dbReference type="EMBL" id="CP018477">
    <property type="protein sequence ID" value="ASV76863.1"/>
    <property type="molecule type" value="Genomic_DNA"/>
</dbReference>
<dbReference type="Proteomes" id="UP000215086">
    <property type="component" value="Chromosome"/>
</dbReference>
<gene>
    <name evidence="2" type="ORF">THTE_4262</name>
</gene>
<dbReference type="KEGG" id="ttf:THTE_4262"/>
<evidence type="ECO:0000256" key="1">
    <source>
        <dbReference type="SAM" id="MobiDB-lite"/>
    </source>
</evidence>
<dbReference type="AlphaFoldDB" id="A0A286RLK9"/>
<reference evidence="2 3" key="1">
    <citation type="journal article" name="Front. Microbiol.">
        <title>Sugar Metabolism of the First Thermophilic Planctomycete Thermogutta terrifontis: Comparative Genomic and Transcriptomic Approaches.</title>
        <authorList>
            <person name="Elcheninov A.G."/>
            <person name="Menzel P."/>
            <person name="Gudbergsdottir S.R."/>
            <person name="Slesarev A.I."/>
            <person name="Kadnikov V.V."/>
            <person name="Krogh A."/>
            <person name="Bonch-Osmolovskaya E.A."/>
            <person name="Peng X."/>
            <person name="Kublanov I.V."/>
        </authorList>
    </citation>
    <scope>NUCLEOTIDE SEQUENCE [LARGE SCALE GENOMIC DNA]</scope>
    <source>
        <strain evidence="2 3">R1</strain>
    </source>
</reference>
<sequence length="69" mass="8264">MFRTDWRGRRALGRKIAADGMTRTGQYHDQDELQSILWKKLRRAEVSKRRRSSTEPVLTDYNKNTRNKL</sequence>